<dbReference type="AlphaFoldDB" id="A0A498MTX2"/>
<dbReference type="EMBL" id="QBIY01012421">
    <property type="protein sequence ID" value="RXN25168.1"/>
    <property type="molecule type" value="Genomic_DNA"/>
</dbReference>
<reference evidence="1 2" key="1">
    <citation type="submission" date="2018-03" db="EMBL/GenBank/DDBJ databases">
        <title>Draft genome sequence of Rohu Carp (Labeo rohita).</title>
        <authorList>
            <person name="Das P."/>
            <person name="Kushwaha B."/>
            <person name="Joshi C.G."/>
            <person name="Kumar D."/>
            <person name="Nagpure N.S."/>
            <person name="Sahoo L."/>
            <person name="Das S.P."/>
            <person name="Bit A."/>
            <person name="Patnaik S."/>
            <person name="Meher P.K."/>
            <person name="Jayasankar P."/>
            <person name="Koringa P.G."/>
            <person name="Patel N.V."/>
            <person name="Hinsu A.T."/>
            <person name="Kumar R."/>
            <person name="Pandey M."/>
            <person name="Agarwal S."/>
            <person name="Srivastava S."/>
            <person name="Singh M."/>
            <person name="Iquebal M.A."/>
            <person name="Jaiswal S."/>
            <person name="Angadi U.B."/>
            <person name="Kumar N."/>
            <person name="Raza M."/>
            <person name="Shah T.M."/>
            <person name="Rai A."/>
            <person name="Jena J.K."/>
        </authorList>
    </citation>
    <scope>NUCLEOTIDE SEQUENCE [LARGE SCALE GENOMIC DNA]</scope>
    <source>
        <strain evidence="1">DASCIFA01</strain>
        <tissue evidence="1">Testis</tissue>
    </source>
</reference>
<dbReference type="PANTHER" id="PTHR11505">
    <property type="entry name" value="L1 TRANSPOSABLE ELEMENT-RELATED"/>
    <property type="match status" value="1"/>
</dbReference>
<protein>
    <submittedName>
        <fullName evidence="1">Putative transposase element L1Md-A101/L1Md-A102/L1Md-A2</fullName>
    </submittedName>
</protein>
<gene>
    <name evidence="1" type="ORF">ROHU_021717</name>
</gene>
<evidence type="ECO:0000313" key="2">
    <source>
        <dbReference type="Proteomes" id="UP000290572"/>
    </source>
</evidence>
<comment type="caution">
    <text evidence="1">The sequence shown here is derived from an EMBL/GenBank/DDBJ whole genome shotgun (WGS) entry which is preliminary data.</text>
</comment>
<name>A0A498MTX2_LABRO</name>
<dbReference type="InterPro" id="IPR004244">
    <property type="entry name" value="Transposase_22"/>
</dbReference>
<dbReference type="Gene3D" id="3.30.70.1820">
    <property type="entry name" value="L1 transposable element, RRM domain"/>
    <property type="match status" value="1"/>
</dbReference>
<proteinExistence type="predicted"/>
<organism evidence="1 2">
    <name type="scientific">Labeo rohita</name>
    <name type="common">Indian major carp</name>
    <name type="synonym">Cyprinus rohita</name>
    <dbReference type="NCBI Taxonomy" id="84645"/>
    <lineage>
        <taxon>Eukaryota</taxon>
        <taxon>Metazoa</taxon>
        <taxon>Chordata</taxon>
        <taxon>Craniata</taxon>
        <taxon>Vertebrata</taxon>
        <taxon>Euteleostomi</taxon>
        <taxon>Actinopterygii</taxon>
        <taxon>Neopterygii</taxon>
        <taxon>Teleostei</taxon>
        <taxon>Ostariophysi</taxon>
        <taxon>Cypriniformes</taxon>
        <taxon>Cyprinidae</taxon>
        <taxon>Labeoninae</taxon>
        <taxon>Labeonini</taxon>
        <taxon>Labeo</taxon>
    </lineage>
</organism>
<evidence type="ECO:0000313" key="1">
    <source>
        <dbReference type="EMBL" id="RXN25168.1"/>
    </source>
</evidence>
<sequence length="274" mass="30645">MTSKTGGSSLERAKCDELSTPESVAIMAAINRLESGIHAKFDAHAAEIRGKISLVREEMHNKFSSLKEDLKSQNEHLTCLETATSEWTTSLHSLKPTAVSLQKEITSLQAKCLDLECLSRRSNLRLVGIPEGLEGPQPTKFIADALVEIFDLPEPPLLARAHRTLASKPAEGSRLRAFVICFHRYDVKEDIWQKASQGGQLKFRDKTVFVFPDFPPEIAKKWAAYYKVKHHLRSMPDVKYSLKGLTGFRITKNGAEHTFDTAAMAFVRQNLLPA</sequence>
<accession>A0A498MTX2</accession>
<dbReference type="STRING" id="84645.A0A498MTX2"/>
<dbReference type="Proteomes" id="UP000290572">
    <property type="component" value="Unassembled WGS sequence"/>
</dbReference>
<keyword evidence="2" id="KW-1185">Reference proteome</keyword>